<reference evidence="1" key="1">
    <citation type="submission" date="2014-09" db="EMBL/GenBank/DDBJ databases">
        <authorList>
            <person name="Magalhaes I.L.F."/>
            <person name="Oliveira U."/>
            <person name="Santos F.R."/>
            <person name="Vidigal T.H.D.A."/>
            <person name="Brescovit A.D."/>
            <person name="Santos A.J."/>
        </authorList>
    </citation>
    <scope>NUCLEOTIDE SEQUENCE</scope>
    <source>
        <tissue evidence="1">Shoot tissue taken approximately 20 cm above the soil surface</tissue>
    </source>
</reference>
<proteinExistence type="predicted"/>
<dbReference type="EMBL" id="GBRH01269858">
    <property type="protein sequence ID" value="JAD28037.1"/>
    <property type="molecule type" value="Transcribed_RNA"/>
</dbReference>
<name>A0A0A8YZL2_ARUDO</name>
<protein>
    <submittedName>
        <fullName evidence="1">Uncharacterized protein</fullName>
    </submittedName>
</protein>
<sequence length="39" mass="4419">MHNKYRSKFDLIDALKLQCVLIIMAKPVAGTKFITVVNV</sequence>
<evidence type="ECO:0000313" key="1">
    <source>
        <dbReference type="EMBL" id="JAD28037.1"/>
    </source>
</evidence>
<reference evidence="1" key="2">
    <citation type="journal article" date="2015" name="Data Brief">
        <title>Shoot transcriptome of the giant reed, Arundo donax.</title>
        <authorList>
            <person name="Barrero R.A."/>
            <person name="Guerrero F.D."/>
            <person name="Moolhuijzen P."/>
            <person name="Goolsby J.A."/>
            <person name="Tidwell J."/>
            <person name="Bellgard S.E."/>
            <person name="Bellgard M.I."/>
        </authorList>
    </citation>
    <scope>NUCLEOTIDE SEQUENCE</scope>
    <source>
        <tissue evidence="1">Shoot tissue taken approximately 20 cm above the soil surface</tissue>
    </source>
</reference>
<accession>A0A0A8YZL2</accession>
<dbReference type="AlphaFoldDB" id="A0A0A8YZL2"/>
<organism evidence="1">
    <name type="scientific">Arundo donax</name>
    <name type="common">Giant reed</name>
    <name type="synonym">Donax arundinaceus</name>
    <dbReference type="NCBI Taxonomy" id="35708"/>
    <lineage>
        <taxon>Eukaryota</taxon>
        <taxon>Viridiplantae</taxon>
        <taxon>Streptophyta</taxon>
        <taxon>Embryophyta</taxon>
        <taxon>Tracheophyta</taxon>
        <taxon>Spermatophyta</taxon>
        <taxon>Magnoliopsida</taxon>
        <taxon>Liliopsida</taxon>
        <taxon>Poales</taxon>
        <taxon>Poaceae</taxon>
        <taxon>PACMAD clade</taxon>
        <taxon>Arundinoideae</taxon>
        <taxon>Arundineae</taxon>
        <taxon>Arundo</taxon>
    </lineage>
</organism>